<dbReference type="Pfam" id="PF00005">
    <property type="entry name" value="ABC_tran"/>
    <property type="match status" value="1"/>
</dbReference>
<feature type="domain" description="ABC transporter" evidence="5">
    <location>
        <begin position="6"/>
        <end position="223"/>
    </location>
</feature>
<dbReference type="SMART" id="SM00382">
    <property type="entry name" value="AAA"/>
    <property type="match status" value="1"/>
</dbReference>
<evidence type="ECO:0000256" key="4">
    <source>
        <dbReference type="ARBA" id="ARBA00022840"/>
    </source>
</evidence>
<dbReference type="PANTHER" id="PTHR42798">
    <property type="entry name" value="LIPOPROTEIN-RELEASING SYSTEM ATP-BINDING PROTEIN LOLD"/>
    <property type="match status" value="1"/>
</dbReference>
<dbReference type="Gene3D" id="3.40.50.300">
    <property type="entry name" value="P-loop containing nucleotide triphosphate hydrolases"/>
    <property type="match status" value="1"/>
</dbReference>
<protein>
    <submittedName>
        <fullName evidence="6">Putative ABC transport system ATP-binding protein</fullName>
    </submittedName>
</protein>
<dbReference type="SUPFAM" id="SSF52540">
    <property type="entry name" value="P-loop containing nucleoside triphosphate hydrolases"/>
    <property type="match status" value="1"/>
</dbReference>
<comment type="similarity">
    <text evidence="1">Belongs to the ABC transporter superfamily.</text>
</comment>
<dbReference type="GO" id="GO:0022857">
    <property type="term" value="F:transmembrane transporter activity"/>
    <property type="evidence" value="ECO:0007669"/>
    <property type="project" value="UniProtKB-ARBA"/>
</dbReference>
<dbReference type="InterPro" id="IPR017871">
    <property type="entry name" value="ABC_transporter-like_CS"/>
</dbReference>
<reference evidence="6 7" key="1">
    <citation type="submission" date="2016-11" db="EMBL/GenBank/DDBJ databases">
        <authorList>
            <person name="Jaros S."/>
            <person name="Januszkiewicz K."/>
            <person name="Wedrychowicz H."/>
        </authorList>
    </citation>
    <scope>NUCLEOTIDE SEQUENCE [LARGE SCALE GENOMIC DNA]</scope>
    <source>
        <strain evidence="6 7">DSM 15212</strain>
    </source>
</reference>
<proteinExistence type="inferred from homology"/>
<sequence>MNDNVIYMKDIEKSYKMGKNKLTVLKGISLEIKKGEFVAVLGPSGSGKSTLMNIIGCIDVADSGEYILSGQNIKAKNEDELAYIRNKEIGFIFQKFNLLSKYTAEHNVAFPLLLRGMNKREAHQKARKVLENVGLGDRINHKPLELSGGQQQRVSIARALIGEPNILLADEPTGALDTKTGAEILNMFVELNKQGNTIVMITHDLEVAKHAGRIINVVDGEILDR</sequence>
<evidence type="ECO:0000256" key="2">
    <source>
        <dbReference type="ARBA" id="ARBA00022448"/>
    </source>
</evidence>
<dbReference type="EMBL" id="FRAG01000012">
    <property type="protein sequence ID" value="SHJ86273.1"/>
    <property type="molecule type" value="Genomic_DNA"/>
</dbReference>
<dbReference type="AlphaFoldDB" id="A0A1M6MSM1"/>
<evidence type="ECO:0000256" key="3">
    <source>
        <dbReference type="ARBA" id="ARBA00022741"/>
    </source>
</evidence>
<dbReference type="PROSITE" id="PS50893">
    <property type="entry name" value="ABC_TRANSPORTER_2"/>
    <property type="match status" value="1"/>
</dbReference>
<organism evidence="6 7">
    <name type="scientific">Paramaledivibacter caminithermalis (strain DSM 15212 / CIP 107654 / DViRD3)</name>
    <name type="common">Clostridium caminithermale</name>
    <dbReference type="NCBI Taxonomy" id="1121301"/>
    <lineage>
        <taxon>Bacteria</taxon>
        <taxon>Bacillati</taxon>
        <taxon>Bacillota</taxon>
        <taxon>Clostridia</taxon>
        <taxon>Peptostreptococcales</taxon>
        <taxon>Caminicellaceae</taxon>
        <taxon>Paramaledivibacter</taxon>
    </lineage>
</organism>
<dbReference type="InterPro" id="IPR017911">
    <property type="entry name" value="MacB-like_ATP-bd"/>
</dbReference>
<dbReference type="InterPro" id="IPR027417">
    <property type="entry name" value="P-loop_NTPase"/>
</dbReference>
<dbReference type="PANTHER" id="PTHR42798:SF6">
    <property type="entry name" value="CELL DIVISION ATP-BINDING PROTEIN FTSE"/>
    <property type="match status" value="1"/>
</dbReference>
<dbReference type="RefSeq" id="WP_073148310.1">
    <property type="nucleotide sequence ID" value="NZ_FRAG01000012.1"/>
</dbReference>
<gene>
    <name evidence="6" type="ORF">SAMN02745912_01388</name>
</gene>
<keyword evidence="4 6" id="KW-0067">ATP-binding</keyword>
<dbReference type="Proteomes" id="UP000184465">
    <property type="component" value="Unassembled WGS sequence"/>
</dbReference>
<evidence type="ECO:0000256" key="1">
    <source>
        <dbReference type="ARBA" id="ARBA00005417"/>
    </source>
</evidence>
<dbReference type="GO" id="GO:0098796">
    <property type="term" value="C:membrane protein complex"/>
    <property type="evidence" value="ECO:0007669"/>
    <property type="project" value="UniProtKB-ARBA"/>
</dbReference>
<dbReference type="CDD" id="cd03255">
    <property type="entry name" value="ABC_MJ0796_LolCDE_FtsE"/>
    <property type="match status" value="1"/>
</dbReference>
<dbReference type="InterPro" id="IPR003593">
    <property type="entry name" value="AAA+_ATPase"/>
</dbReference>
<dbReference type="STRING" id="1121301.SAMN02745912_01388"/>
<dbReference type="InterPro" id="IPR003439">
    <property type="entry name" value="ABC_transporter-like_ATP-bd"/>
</dbReference>
<evidence type="ECO:0000259" key="5">
    <source>
        <dbReference type="PROSITE" id="PS50893"/>
    </source>
</evidence>
<keyword evidence="7" id="KW-1185">Reference proteome</keyword>
<dbReference type="OrthoDB" id="9802264at2"/>
<dbReference type="FunFam" id="3.40.50.300:FF:000032">
    <property type="entry name" value="Export ABC transporter ATP-binding protein"/>
    <property type="match status" value="1"/>
</dbReference>
<accession>A0A1M6MSM1</accession>
<name>A0A1M6MSM1_PARC5</name>
<evidence type="ECO:0000313" key="7">
    <source>
        <dbReference type="Proteomes" id="UP000184465"/>
    </source>
</evidence>
<dbReference type="GO" id="GO:0016887">
    <property type="term" value="F:ATP hydrolysis activity"/>
    <property type="evidence" value="ECO:0007669"/>
    <property type="project" value="InterPro"/>
</dbReference>
<dbReference type="GO" id="GO:0005524">
    <property type="term" value="F:ATP binding"/>
    <property type="evidence" value="ECO:0007669"/>
    <property type="project" value="UniProtKB-KW"/>
</dbReference>
<evidence type="ECO:0000313" key="6">
    <source>
        <dbReference type="EMBL" id="SHJ86273.1"/>
    </source>
</evidence>
<dbReference type="PROSITE" id="PS00211">
    <property type="entry name" value="ABC_TRANSPORTER_1"/>
    <property type="match status" value="1"/>
</dbReference>
<keyword evidence="3" id="KW-0547">Nucleotide-binding</keyword>
<keyword evidence="2" id="KW-0813">Transport</keyword>